<dbReference type="GO" id="GO:0022857">
    <property type="term" value="F:transmembrane transporter activity"/>
    <property type="evidence" value="ECO:0007669"/>
    <property type="project" value="InterPro"/>
</dbReference>
<reference evidence="7 8" key="1">
    <citation type="submission" date="2015-07" db="EMBL/GenBank/DDBJ databases">
        <title>Genome analysis of myxobacterium Chondromyces crocatus Cm c5 reveals a high potential for natural compound synthesis and the genetic basis for the loss of fruiting body formation.</title>
        <authorList>
            <person name="Zaburannyi N."/>
            <person name="Bunk B."/>
            <person name="Maier J."/>
            <person name="Overmann J."/>
            <person name="Mueller R."/>
        </authorList>
    </citation>
    <scope>NUCLEOTIDE SEQUENCE [LARGE SCALE GENOMIC DNA]</scope>
    <source>
        <strain evidence="7 8">Cm c5</strain>
    </source>
</reference>
<dbReference type="InterPro" id="IPR051788">
    <property type="entry name" value="MFS_Transporter"/>
</dbReference>
<sequence>MEKRDGDAVPVPGALDAHHEGAPQDPEPTLDRRGRAAVFVVFFVNGALIAHWFSRIPAVKAKLQATDGAFGLALLATAFGALISMPLVGVWTARLGSRVLTVASAIGLCLCNAALPFAPSLPLLAVALLLWGASNGALDVSMNGQAVTVEKTYRRSIMSSFHAAFSLGGMAGALLGGRIAAADVGPSPHLVGVSLVSLLLFLAAAPGLVHGAGKARAAGPAFSFPARWLLSLGVIGLCSMLGEGAVADWSAVYLREVLGTSEGYAAMGYAAFSSTMAVGRLAGDRLTERLGAGTLVRAGGWLSAVGLCVALISGTPAMGVVGFACVGAGLSIVAPLVFGAAGRNARNSGQAIAAVTTTSYLGFFLGPPLIGLLSDALTVRGGLGVVVVTSVLIAVLASVRSTRLNGTSSPEGEEGRHDDPLEEPT</sequence>
<dbReference type="PANTHER" id="PTHR23514">
    <property type="entry name" value="BYPASS OF STOP CODON PROTEIN 6"/>
    <property type="match status" value="1"/>
</dbReference>
<evidence type="ECO:0000313" key="7">
    <source>
        <dbReference type="EMBL" id="AKT39845.1"/>
    </source>
</evidence>
<dbReference type="STRING" id="52.CMC5_039960"/>
<feature type="transmembrane region" description="Helical" evidence="6">
    <location>
        <begin position="36"/>
        <end position="54"/>
    </location>
</feature>
<keyword evidence="2 6" id="KW-0812">Transmembrane</keyword>
<feature type="region of interest" description="Disordered" evidence="5">
    <location>
        <begin position="1"/>
        <end position="29"/>
    </location>
</feature>
<evidence type="ECO:0000256" key="1">
    <source>
        <dbReference type="ARBA" id="ARBA00004141"/>
    </source>
</evidence>
<evidence type="ECO:0000256" key="5">
    <source>
        <dbReference type="SAM" id="MobiDB-lite"/>
    </source>
</evidence>
<gene>
    <name evidence="7" type="ORF">CMC5_039960</name>
</gene>
<feature type="transmembrane region" description="Helical" evidence="6">
    <location>
        <begin position="295"/>
        <end position="314"/>
    </location>
</feature>
<proteinExistence type="predicted"/>
<name>A0A0K1EG45_CHOCO</name>
<feature type="transmembrane region" description="Helical" evidence="6">
    <location>
        <begin position="229"/>
        <end position="252"/>
    </location>
</feature>
<dbReference type="KEGG" id="ccro:CMC5_039960"/>
<comment type="subcellular location">
    <subcellularLocation>
        <location evidence="1">Membrane</location>
        <topology evidence="1">Multi-pass membrane protein</topology>
    </subcellularLocation>
</comment>
<dbReference type="Proteomes" id="UP000067626">
    <property type="component" value="Chromosome"/>
</dbReference>
<evidence type="ECO:0000313" key="8">
    <source>
        <dbReference type="Proteomes" id="UP000067626"/>
    </source>
</evidence>
<dbReference type="GO" id="GO:0016020">
    <property type="term" value="C:membrane"/>
    <property type="evidence" value="ECO:0007669"/>
    <property type="project" value="UniProtKB-SubCell"/>
</dbReference>
<keyword evidence="3 6" id="KW-1133">Transmembrane helix</keyword>
<dbReference type="InterPro" id="IPR036259">
    <property type="entry name" value="MFS_trans_sf"/>
</dbReference>
<evidence type="ECO:0000256" key="2">
    <source>
        <dbReference type="ARBA" id="ARBA00022692"/>
    </source>
</evidence>
<dbReference type="OrthoDB" id="9810941at2"/>
<feature type="transmembrane region" description="Helical" evidence="6">
    <location>
        <begin position="69"/>
        <end position="88"/>
    </location>
</feature>
<dbReference type="RefSeq" id="WP_082362625.1">
    <property type="nucleotide sequence ID" value="NZ_CP012159.1"/>
</dbReference>
<feature type="transmembrane region" description="Helical" evidence="6">
    <location>
        <begin position="95"/>
        <end position="115"/>
    </location>
</feature>
<dbReference type="SUPFAM" id="SSF103473">
    <property type="entry name" value="MFS general substrate transporter"/>
    <property type="match status" value="1"/>
</dbReference>
<accession>A0A0K1EG45</accession>
<evidence type="ECO:0000256" key="4">
    <source>
        <dbReference type="ARBA" id="ARBA00023136"/>
    </source>
</evidence>
<organism evidence="7 8">
    <name type="scientific">Chondromyces crocatus</name>
    <dbReference type="NCBI Taxonomy" id="52"/>
    <lineage>
        <taxon>Bacteria</taxon>
        <taxon>Pseudomonadati</taxon>
        <taxon>Myxococcota</taxon>
        <taxon>Polyangia</taxon>
        <taxon>Polyangiales</taxon>
        <taxon>Polyangiaceae</taxon>
        <taxon>Chondromyces</taxon>
    </lineage>
</organism>
<dbReference type="InterPro" id="IPR011701">
    <property type="entry name" value="MFS"/>
</dbReference>
<keyword evidence="4 6" id="KW-0472">Membrane</keyword>
<feature type="transmembrane region" description="Helical" evidence="6">
    <location>
        <begin position="187"/>
        <end position="209"/>
    </location>
</feature>
<feature type="transmembrane region" description="Helical" evidence="6">
    <location>
        <begin position="320"/>
        <end position="339"/>
    </location>
</feature>
<keyword evidence="8" id="KW-1185">Reference proteome</keyword>
<dbReference type="PANTHER" id="PTHR23514:SF13">
    <property type="entry name" value="INNER MEMBRANE PROTEIN YBJJ"/>
    <property type="match status" value="1"/>
</dbReference>
<dbReference type="CDD" id="cd17393">
    <property type="entry name" value="MFS_MosC_like"/>
    <property type="match status" value="1"/>
</dbReference>
<feature type="transmembrane region" description="Helical" evidence="6">
    <location>
        <begin position="351"/>
        <end position="373"/>
    </location>
</feature>
<dbReference type="AlphaFoldDB" id="A0A0K1EG45"/>
<dbReference type="EMBL" id="CP012159">
    <property type="protein sequence ID" value="AKT39845.1"/>
    <property type="molecule type" value="Genomic_DNA"/>
</dbReference>
<feature type="transmembrane region" description="Helical" evidence="6">
    <location>
        <begin position="264"/>
        <end position="283"/>
    </location>
</feature>
<evidence type="ECO:0000256" key="3">
    <source>
        <dbReference type="ARBA" id="ARBA00022989"/>
    </source>
</evidence>
<dbReference type="Pfam" id="PF07690">
    <property type="entry name" value="MFS_1"/>
    <property type="match status" value="1"/>
</dbReference>
<dbReference type="Gene3D" id="1.20.1250.20">
    <property type="entry name" value="MFS general substrate transporter like domains"/>
    <property type="match status" value="2"/>
</dbReference>
<feature type="transmembrane region" description="Helical" evidence="6">
    <location>
        <begin position="121"/>
        <end position="140"/>
    </location>
</feature>
<feature type="transmembrane region" description="Helical" evidence="6">
    <location>
        <begin position="161"/>
        <end position="181"/>
    </location>
</feature>
<evidence type="ECO:0000256" key="6">
    <source>
        <dbReference type="SAM" id="Phobius"/>
    </source>
</evidence>
<feature type="transmembrane region" description="Helical" evidence="6">
    <location>
        <begin position="379"/>
        <end position="399"/>
    </location>
</feature>
<protein>
    <submittedName>
        <fullName evidence="7">MFS transporter</fullName>
    </submittedName>
</protein>
<feature type="region of interest" description="Disordered" evidence="5">
    <location>
        <begin position="404"/>
        <end position="425"/>
    </location>
</feature>